<reference evidence="8 10" key="1">
    <citation type="submission" date="2016-10" db="EMBL/GenBank/DDBJ databases">
        <authorList>
            <person name="Cai Z."/>
        </authorList>
    </citation>
    <scope>NUCLEOTIDE SEQUENCE [LARGE SCALE GENOMIC DNA]</scope>
    <source>
        <strain evidence="8 10">DSM 25227</strain>
    </source>
</reference>
<dbReference type="GO" id="GO:0005886">
    <property type="term" value="C:plasma membrane"/>
    <property type="evidence" value="ECO:0007669"/>
    <property type="project" value="TreeGrafter"/>
</dbReference>
<dbReference type="AlphaFoldDB" id="A0A2Y9C3Q9"/>
<evidence type="ECO:0000256" key="4">
    <source>
        <dbReference type="ARBA" id="ARBA00022989"/>
    </source>
</evidence>
<keyword evidence="5 6" id="KW-0472">Membrane</keyword>
<dbReference type="PANTHER" id="PTHR10283:SF82">
    <property type="entry name" value="SOLUTE CARRIER FAMILY 13 MEMBER 2"/>
    <property type="match status" value="1"/>
</dbReference>
<feature type="transmembrane region" description="Helical" evidence="6">
    <location>
        <begin position="357"/>
        <end position="375"/>
    </location>
</feature>
<keyword evidence="2" id="KW-0813">Transport</keyword>
<feature type="transmembrane region" description="Helical" evidence="6">
    <location>
        <begin position="80"/>
        <end position="112"/>
    </location>
</feature>
<dbReference type="InterPro" id="IPR001898">
    <property type="entry name" value="SLC13A/DASS"/>
</dbReference>
<dbReference type="GO" id="GO:0015141">
    <property type="term" value="F:succinate transmembrane transporter activity"/>
    <property type="evidence" value="ECO:0007669"/>
    <property type="project" value="UniProtKB-ARBA"/>
</dbReference>
<protein>
    <submittedName>
        <fullName evidence="7">Sodium-dependent dicarboxylate transporter 2/3/5</fullName>
    </submittedName>
    <submittedName>
        <fullName evidence="8">Solute carrier family 13 (Sodium-dependent dicarboxylate transporter), member 2/3/5</fullName>
    </submittedName>
</protein>
<dbReference type="Proteomes" id="UP000245839">
    <property type="component" value="Unassembled WGS sequence"/>
</dbReference>
<dbReference type="PANTHER" id="PTHR10283">
    <property type="entry name" value="SOLUTE CARRIER FAMILY 13 MEMBER"/>
    <property type="match status" value="1"/>
</dbReference>
<evidence type="ECO:0000313" key="9">
    <source>
        <dbReference type="Proteomes" id="UP000245839"/>
    </source>
</evidence>
<dbReference type="CDD" id="cd01115">
    <property type="entry name" value="SLC13_permease"/>
    <property type="match status" value="1"/>
</dbReference>
<evidence type="ECO:0000256" key="3">
    <source>
        <dbReference type="ARBA" id="ARBA00022692"/>
    </source>
</evidence>
<keyword evidence="4 6" id="KW-1133">Transmembrane helix</keyword>
<dbReference type="EMBL" id="QGDJ01000027">
    <property type="protein sequence ID" value="PWJ09933.1"/>
    <property type="molecule type" value="Genomic_DNA"/>
</dbReference>
<dbReference type="Pfam" id="PF00939">
    <property type="entry name" value="Na_sulph_symp"/>
    <property type="match status" value="1"/>
</dbReference>
<feature type="transmembrane region" description="Helical" evidence="6">
    <location>
        <begin position="38"/>
        <end position="56"/>
    </location>
</feature>
<gene>
    <name evidence="7" type="ORF">BCF38_1276</name>
    <name evidence="8" type="ORF">SAMN05421539_1276</name>
</gene>
<evidence type="ECO:0000313" key="8">
    <source>
        <dbReference type="EMBL" id="SSA51912.1"/>
    </source>
</evidence>
<proteinExistence type="predicted"/>
<evidence type="ECO:0000256" key="5">
    <source>
        <dbReference type="ARBA" id="ARBA00023136"/>
    </source>
</evidence>
<feature type="transmembrane region" description="Helical" evidence="6">
    <location>
        <begin position="278"/>
        <end position="301"/>
    </location>
</feature>
<feature type="transmembrane region" description="Helical" evidence="6">
    <location>
        <begin position="307"/>
        <end position="327"/>
    </location>
</feature>
<evidence type="ECO:0000256" key="1">
    <source>
        <dbReference type="ARBA" id="ARBA00004141"/>
    </source>
</evidence>
<feature type="transmembrane region" description="Helical" evidence="6">
    <location>
        <begin position="124"/>
        <end position="144"/>
    </location>
</feature>
<feature type="transmembrane region" description="Helical" evidence="6">
    <location>
        <begin position="6"/>
        <end position="26"/>
    </location>
</feature>
<keyword evidence="9" id="KW-1185">Reference proteome</keyword>
<dbReference type="InterPro" id="IPR031312">
    <property type="entry name" value="Na/sul_symport_CS"/>
</dbReference>
<evidence type="ECO:0000313" key="10">
    <source>
        <dbReference type="Proteomes" id="UP000251571"/>
    </source>
</evidence>
<feature type="transmembrane region" description="Helical" evidence="6">
    <location>
        <begin position="334"/>
        <end position="351"/>
    </location>
</feature>
<keyword evidence="3 6" id="KW-0812">Transmembrane</keyword>
<evidence type="ECO:0000256" key="2">
    <source>
        <dbReference type="ARBA" id="ARBA00022448"/>
    </source>
</evidence>
<dbReference type="PROSITE" id="PS01271">
    <property type="entry name" value="NA_SULFATE"/>
    <property type="match status" value="1"/>
</dbReference>
<feature type="transmembrane region" description="Helical" evidence="6">
    <location>
        <begin position="396"/>
        <end position="420"/>
    </location>
</feature>
<dbReference type="NCBIfam" id="TIGR00785">
    <property type="entry name" value="dass"/>
    <property type="match status" value="1"/>
</dbReference>
<accession>A0A2Y9C3Q9</accession>
<organism evidence="8 10">
    <name type="scientific">Jannaschia seohaensis</name>
    <dbReference type="NCBI Taxonomy" id="475081"/>
    <lineage>
        <taxon>Bacteria</taxon>
        <taxon>Pseudomonadati</taxon>
        <taxon>Pseudomonadota</taxon>
        <taxon>Alphaproteobacteria</taxon>
        <taxon>Rhodobacterales</taxon>
        <taxon>Roseobacteraceae</taxon>
        <taxon>Jannaschia</taxon>
    </lineage>
</organism>
<feature type="transmembrane region" description="Helical" evidence="6">
    <location>
        <begin position="164"/>
        <end position="186"/>
    </location>
</feature>
<feature type="transmembrane region" description="Helical" evidence="6">
    <location>
        <begin position="238"/>
        <end position="257"/>
    </location>
</feature>
<dbReference type="EMBL" id="UETC01000027">
    <property type="protein sequence ID" value="SSA51912.1"/>
    <property type="molecule type" value="Genomic_DNA"/>
</dbReference>
<sequence>MATWWLFEALPLAATALLPIAIAPLLGISDLNDVAKSYSHPVVLLFMGGFLLAKAIERSGLHYRLAHALLGFAGKNPRHVLAAIMLSTAFLSLWISNTSSAMVMAPIAAAIAGSQSNRPHFASALMLGVAFAATIGGMGSLIGTPPNAIFAAHASETYGVAIGFAEWAAIGLPVATILLVAAWLVLASFPPVGRADLATGFGTCNSAMSAAEKRVAAIAGLTALAWICRPLMDAALPGLMLTDAGIAILAAVLLFSAPDGQGGRLLDWEGAQSIRWDVLILFGGGLALAALLDQSGLAAWIGGLTGTLQFLPTFALLLVIAAIVAYVGELASNTAMAAIFLPIVGAMATSLQMDPIAFMLPVALSASIGFMLPVATPPNAIVFANPAVTRSRMLRAGAPLDLIGLIIAVGISMLLTPIFLG</sequence>
<comment type="subcellular location">
    <subcellularLocation>
        <location evidence="1">Membrane</location>
        <topology evidence="1">Multi-pass membrane protein</topology>
    </subcellularLocation>
</comment>
<dbReference type="Proteomes" id="UP000251571">
    <property type="component" value="Unassembled WGS sequence"/>
</dbReference>
<evidence type="ECO:0000256" key="6">
    <source>
        <dbReference type="SAM" id="Phobius"/>
    </source>
</evidence>
<reference evidence="7 9" key="2">
    <citation type="submission" date="2018-03" db="EMBL/GenBank/DDBJ databases">
        <title>Genomic Encyclopedia of Archaeal and Bacterial Type Strains, Phase II (KMG-II): from individual species to whole genera.</title>
        <authorList>
            <person name="Goeker M."/>
        </authorList>
    </citation>
    <scope>NUCLEOTIDE SEQUENCE [LARGE SCALE GENOMIC DNA]</scope>
    <source>
        <strain evidence="7 9">DSM 25227</strain>
    </source>
</reference>
<evidence type="ECO:0000313" key="7">
    <source>
        <dbReference type="EMBL" id="PWJ09933.1"/>
    </source>
</evidence>
<name>A0A2Y9C3Q9_9RHOB</name>